<name>A0A917MC26_9FLAO</name>
<dbReference type="Pfam" id="PF00535">
    <property type="entry name" value="Glycos_transf_2"/>
    <property type="match status" value="1"/>
</dbReference>
<dbReference type="Gene3D" id="3.90.550.10">
    <property type="entry name" value="Spore Coat Polysaccharide Biosynthesis Protein SpsA, Chain A"/>
    <property type="match status" value="1"/>
</dbReference>
<protein>
    <submittedName>
        <fullName evidence="2">Glycosyl transferase family 2</fullName>
    </submittedName>
</protein>
<sequence length="256" mass="29938">MSESIEISASIVLYKENIKELEKTIESFLSIDLPKKLYLIDNTVDKQFDNVFINKQIEYIGFGKNVGFGMGHNMILNKIEKTSSFHLILNPDVIFSKEVIPTLIEALKRDPSVAMVAPRVLFPNGEHQFSCRRYPTILELFARRFKFFSGTFKEKISKGVYSDKDLSAPFFAEYLTGCFQLYRTRDLIDLKGFDERYFLYMEDVDICKKIDVLGKKKLYFPQVVIYHVLKKGSEKNLSLFLRHSLSIIQYFKKWKN</sequence>
<dbReference type="PANTHER" id="PTHR43179">
    <property type="entry name" value="RHAMNOSYLTRANSFERASE WBBL"/>
    <property type="match status" value="1"/>
</dbReference>
<dbReference type="GO" id="GO:0016740">
    <property type="term" value="F:transferase activity"/>
    <property type="evidence" value="ECO:0007669"/>
    <property type="project" value="UniProtKB-KW"/>
</dbReference>
<dbReference type="RefSeq" id="WP_188598039.1">
    <property type="nucleotide sequence ID" value="NZ_BMJW01000001.1"/>
</dbReference>
<feature type="domain" description="Glycosyltransferase 2-like" evidence="1">
    <location>
        <begin position="11"/>
        <end position="153"/>
    </location>
</feature>
<reference evidence="2" key="2">
    <citation type="submission" date="2020-09" db="EMBL/GenBank/DDBJ databases">
        <authorList>
            <person name="Sun Q."/>
            <person name="Zhou Y."/>
        </authorList>
    </citation>
    <scope>NUCLEOTIDE SEQUENCE</scope>
    <source>
        <strain evidence="2">CGMCC 1.15763</strain>
    </source>
</reference>
<dbReference type="AlphaFoldDB" id="A0A917MC26"/>
<dbReference type="InterPro" id="IPR001173">
    <property type="entry name" value="Glyco_trans_2-like"/>
</dbReference>
<dbReference type="SUPFAM" id="SSF53448">
    <property type="entry name" value="Nucleotide-diphospho-sugar transferases"/>
    <property type="match status" value="1"/>
</dbReference>
<keyword evidence="3" id="KW-1185">Reference proteome</keyword>
<evidence type="ECO:0000259" key="1">
    <source>
        <dbReference type="Pfam" id="PF00535"/>
    </source>
</evidence>
<evidence type="ECO:0000313" key="2">
    <source>
        <dbReference type="EMBL" id="GGG93703.1"/>
    </source>
</evidence>
<keyword evidence="2" id="KW-0808">Transferase</keyword>
<gene>
    <name evidence="2" type="ORF">GCM10011416_08640</name>
</gene>
<proteinExistence type="predicted"/>
<dbReference type="Proteomes" id="UP000633278">
    <property type="component" value="Unassembled WGS sequence"/>
</dbReference>
<dbReference type="EMBL" id="BMJW01000001">
    <property type="protein sequence ID" value="GGG93703.1"/>
    <property type="molecule type" value="Genomic_DNA"/>
</dbReference>
<comment type="caution">
    <text evidence="2">The sequence shown here is derived from an EMBL/GenBank/DDBJ whole genome shotgun (WGS) entry which is preliminary data.</text>
</comment>
<accession>A0A917MC26</accession>
<reference evidence="2" key="1">
    <citation type="journal article" date="2014" name="Int. J. Syst. Evol. Microbiol.">
        <title>Complete genome sequence of Corynebacterium casei LMG S-19264T (=DSM 44701T), isolated from a smear-ripened cheese.</title>
        <authorList>
            <consortium name="US DOE Joint Genome Institute (JGI-PGF)"/>
            <person name="Walter F."/>
            <person name="Albersmeier A."/>
            <person name="Kalinowski J."/>
            <person name="Ruckert C."/>
        </authorList>
    </citation>
    <scope>NUCLEOTIDE SEQUENCE</scope>
    <source>
        <strain evidence="2">CGMCC 1.15763</strain>
    </source>
</reference>
<evidence type="ECO:0000313" key="3">
    <source>
        <dbReference type="Proteomes" id="UP000633278"/>
    </source>
</evidence>
<dbReference type="PANTHER" id="PTHR43179:SF10">
    <property type="entry name" value="GLYCOSYL TRANSFERASE"/>
    <property type="match status" value="1"/>
</dbReference>
<dbReference type="InterPro" id="IPR029044">
    <property type="entry name" value="Nucleotide-diphossugar_trans"/>
</dbReference>
<organism evidence="2 3">
    <name type="scientific">Polaribacter pacificus</name>
    <dbReference type="NCBI Taxonomy" id="1775173"/>
    <lineage>
        <taxon>Bacteria</taxon>
        <taxon>Pseudomonadati</taxon>
        <taxon>Bacteroidota</taxon>
        <taxon>Flavobacteriia</taxon>
        <taxon>Flavobacteriales</taxon>
        <taxon>Flavobacteriaceae</taxon>
    </lineage>
</organism>